<protein>
    <submittedName>
        <fullName evidence="5">Iron complex transport system ATP-binding protein</fullName>
    </submittedName>
</protein>
<keyword evidence="6" id="KW-1185">Reference proteome</keyword>
<dbReference type="AlphaFoldDB" id="A0A1H0NX97"/>
<evidence type="ECO:0000313" key="6">
    <source>
        <dbReference type="Proteomes" id="UP000199073"/>
    </source>
</evidence>
<dbReference type="InterPro" id="IPR017871">
    <property type="entry name" value="ABC_transporter-like_CS"/>
</dbReference>
<dbReference type="Gene3D" id="3.40.50.300">
    <property type="entry name" value="P-loop containing nucleotide triphosphate hydrolases"/>
    <property type="match status" value="1"/>
</dbReference>
<dbReference type="PANTHER" id="PTHR42794">
    <property type="entry name" value="HEMIN IMPORT ATP-BINDING PROTEIN HMUV"/>
    <property type="match status" value="1"/>
</dbReference>
<sequence>MNNGLLFNVKDIFFSYDSAPVIKGIRLQLSRGKFYGIVGPNGCGKTTFLDLLTGSRTPQQGTIEFKGERLDSYPKKRLAKSLALVPQEYDTGFGFSVEDMVLMGRHPHIDRFASPGQEDWQKVDQSLELIGIDHLRKRPINSLSGGQKQRVVVARALAQNSEVLLFDEATSNLDIKYTLQIFNLARQLVDKEERTVIAVIHNLNLAAAYCDEICFINDGKIAACGPTASTLTESLIGSVFGVDSRISWDEYSNSHQISYRYKG</sequence>
<keyword evidence="3 5" id="KW-0067">ATP-binding</keyword>
<dbReference type="RefSeq" id="WP_092221373.1">
    <property type="nucleotide sequence ID" value="NZ_FNJI01000008.1"/>
</dbReference>
<feature type="domain" description="ABC transporter" evidence="4">
    <location>
        <begin position="7"/>
        <end position="243"/>
    </location>
</feature>
<evidence type="ECO:0000313" key="5">
    <source>
        <dbReference type="EMBL" id="SDO97301.1"/>
    </source>
</evidence>
<dbReference type="GO" id="GO:0016887">
    <property type="term" value="F:ATP hydrolysis activity"/>
    <property type="evidence" value="ECO:0007669"/>
    <property type="project" value="InterPro"/>
</dbReference>
<dbReference type="EMBL" id="FNJI01000008">
    <property type="protein sequence ID" value="SDO97301.1"/>
    <property type="molecule type" value="Genomic_DNA"/>
</dbReference>
<keyword evidence="2" id="KW-0547">Nucleotide-binding</keyword>
<keyword evidence="1" id="KW-0813">Transport</keyword>
<dbReference type="InterPro" id="IPR003593">
    <property type="entry name" value="AAA+_ATPase"/>
</dbReference>
<evidence type="ECO:0000256" key="3">
    <source>
        <dbReference type="ARBA" id="ARBA00022840"/>
    </source>
</evidence>
<evidence type="ECO:0000256" key="1">
    <source>
        <dbReference type="ARBA" id="ARBA00022448"/>
    </source>
</evidence>
<dbReference type="InterPro" id="IPR027417">
    <property type="entry name" value="P-loop_NTPase"/>
</dbReference>
<evidence type="ECO:0000259" key="4">
    <source>
        <dbReference type="PROSITE" id="PS50893"/>
    </source>
</evidence>
<dbReference type="OrthoDB" id="9809450at2"/>
<gene>
    <name evidence="5" type="ORF">SAMN05660330_01485</name>
</gene>
<reference evidence="5 6" key="1">
    <citation type="submission" date="2016-10" db="EMBL/GenBank/DDBJ databases">
        <authorList>
            <person name="de Groot N.N."/>
        </authorList>
    </citation>
    <scope>NUCLEOTIDE SEQUENCE [LARGE SCALE GENOMIC DNA]</scope>
    <source>
        <strain evidence="5 6">DSM 12130</strain>
    </source>
</reference>
<dbReference type="PROSITE" id="PS50893">
    <property type="entry name" value="ABC_TRANSPORTER_2"/>
    <property type="match status" value="1"/>
</dbReference>
<dbReference type="FunFam" id="3.40.50.300:FF:000134">
    <property type="entry name" value="Iron-enterobactin ABC transporter ATP-binding protein"/>
    <property type="match status" value="1"/>
</dbReference>
<dbReference type="SUPFAM" id="SSF52540">
    <property type="entry name" value="P-loop containing nucleoside triphosphate hydrolases"/>
    <property type="match status" value="1"/>
</dbReference>
<dbReference type="PANTHER" id="PTHR42794:SF2">
    <property type="entry name" value="ABC TRANSPORTER ATP-BINDING PROTEIN"/>
    <property type="match status" value="1"/>
</dbReference>
<dbReference type="InterPro" id="IPR003439">
    <property type="entry name" value="ABC_transporter-like_ATP-bd"/>
</dbReference>
<organism evidence="5 6">
    <name type="scientific">Desulforhopalus singaporensis</name>
    <dbReference type="NCBI Taxonomy" id="91360"/>
    <lineage>
        <taxon>Bacteria</taxon>
        <taxon>Pseudomonadati</taxon>
        <taxon>Thermodesulfobacteriota</taxon>
        <taxon>Desulfobulbia</taxon>
        <taxon>Desulfobulbales</taxon>
        <taxon>Desulfocapsaceae</taxon>
        <taxon>Desulforhopalus</taxon>
    </lineage>
</organism>
<dbReference type="SMART" id="SM00382">
    <property type="entry name" value="AAA"/>
    <property type="match status" value="1"/>
</dbReference>
<dbReference type="STRING" id="91360.SAMN05660330_01485"/>
<dbReference type="PROSITE" id="PS00211">
    <property type="entry name" value="ABC_TRANSPORTER_1"/>
    <property type="match status" value="1"/>
</dbReference>
<dbReference type="Pfam" id="PF00005">
    <property type="entry name" value="ABC_tran"/>
    <property type="match status" value="1"/>
</dbReference>
<accession>A0A1H0NX97</accession>
<proteinExistence type="predicted"/>
<evidence type="ECO:0000256" key="2">
    <source>
        <dbReference type="ARBA" id="ARBA00022741"/>
    </source>
</evidence>
<name>A0A1H0NX97_9BACT</name>
<dbReference type="GO" id="GO:0005524">
    <property type="term" value="F:ATP binding"/>
    <property type="evidence" value="ECO:0007669"/>
    <property type="project" value="UniProtKB-KW"/>
</dbReference>
<dbReference type="Proteomes" id="UP000199073">
    <property type="component" value="Unassembled WGS sequence"/>
</dbReference>
<dbReference type="CDD" id="cd03214">
    <property type="entry name" value="ABC_Iron-Siderophores_B12_Hemin"/>
    <property type="match status" value="1"/>
</dbReference>